<protein>
    <recommendedName>
        <fullName evidence="2">F-box domain-containing protein</fullName>
    </recommendedName>
</protein>
<dbReference type="EMBL" id="MN739365">
    <property type="protein sequence ID" value="QHT01159.1"/>
    <property type="molecule type" value="Genomic_DNA"/>
</dbReference>
<organism evidence="1">
    <name type="scientific">viral metagenome</name>
    <dbReference type="NCBI Taxonomy" id="1070528"/>
    <lineage>
        <taxon>unclassified sequences</taxon>
        <taxon>metagenomes</taxon>
        <taxon>organismal metagenomes</taxon>
    </lineage>
</organism>
<sequence length="251" mass="30016">MLRLNNYSIHHICKYLDDREKVTILRTCRFLRSYLPQMIYTDSISISKICQHPNYDNFANVIFDVPYVYDVPRNIQHGIYRYNNIYFEHYPSSVIYVNKGNENEERKSVSIAIPAKKTRCGQINQIRHITYIGKLSMFDEQITATLNAAVKFYVVHDDLRRFQKIYSKNVYFNSYYDYDYILLFAQLMTPMPQKIFSYILNRQEIKAFAPQFVIYLMCMIDFGMPRDVRKIIVGIHAQIFWDGIYDKLSKF</sequence>
<accession>A0A6C0CBW3</accession>
<evidence type="ECO:0000313" key="1">
    <source>
        <dbReference type="EMBL" id="QHT01159.1"/>
    </source>
</evidence>
<proteinExistence type="predicted"/>
<dbReference type="AlphaFoldDB" id="A0A6C0CBW3"/>
<name>A0A6C0CBW3_9ZZZZ</name>
<reference evidence="1" key="1">
    <citation type="journal article" date="2020" name="Nature">
        <title>Giant virus diversity and host interactions through global metagenomics.</title>
        <authorList>
            <person name="Schulz F."/>
            <person name="Roux S."/>
            <person name="Paez-Espino D."/>
            <person name="Jungbluth S."/>
            <person name="Walsh D.A."/>
            <person name="Denef V.J."/>
            <person name="McMahon K.D."/>
            <person name="Konstantinidis K.T."/>
            <person name="Eloe-Fadrosh E.A."/>
            <person name="Kyrpides N.C."/>
            <person name="Woyke T."/>
        </authorList>
    </citation>
    <scope>NUCLEOTIDE SEQUENCE</scope>
    <source>
        <strain evidence="1">GVMAG-M-3300020192-26</strain>
    </source>
</reference>
<evidence type="ECO:0008006" key="2">
    <source>
        <dbReference type="Google" id="ProtNLM"/>
    </source>
</evidence>